<keyword evidence="4 5" id="KW-0472">Membrane</keyword>
<keyword evidence="2 5" id="KW-0812">Transmembrane</keyword>
<dbReference type="RefSeq" id="WP_108452535.1">
    <property type="nucleotide sequence ID" value="NZ_CABVMH010000007.1"/>
</dbReference>
<dbReference type="AlphaFoldDB" id="A0A8D6PZU7"/>
<evidence type="ECO:0000259" key="7">
    <source>
        <dbReference type="Pfam" id="PF11846"/>
    </source>
</evidence>
<protein>
    <submittedName>
        <fullName evidence="8">O-Antigen ligase</fullName>
    </submittedName>
</protein>
<feature type="transmembrane region" description="Helical" evidence="5">
    <location>
        <begin position="191"/>
        <end position="209"/>
    </location>
</feature>
<evidence type="ECO:0000259" key="6">
    <source>
        <dbReference type="Pfam" id="PF04932"/>
    </source>
</evidence>
<feature type="transmembrane region" description="Helical" evidence="5">
    <location>
        <begin position="442"/>
        <end position="464"/>
    </location>
</feature>
<evidence type="ECO:0000256" key="1">
    <source>
        <dbReference type="ARBA" id="ARBA00004141"/>
    </source>
</evidence>
<feature type="domain" description="O-antigen ligase-related" evidence="6">
    <location>
        <begin position="200"/>
        <end position="367"/>
    </location>
</feature>
<sequence>MRRYYLFLFPVILLCALPLYPWPSLPGSGLTVTINLLTCFVAGLWGLGLCFSLPWRRLRFGAAGRMLFIGLILLNLPGLWTPAPFRSEAIYRLAATAGFAFLLWMLLQLPVRGDQRRGIYGIVVVAALIQALLCLWQALLPLSAAHWLHYNPLVSGGRATGAFGQANLLGSFLACGMLCALWLSVTIRRKAISYLLLGCVVVLCVALMLSESRTAWLGAAAGLFLLLWSADRSRSRILIIMVLGAGLLAGHGARMLRPTILPVTASLAAGSAVQTPSTRNQPAKVEDRLSEDRHASNKERVALIRGAWAMIVKDPLWGQGTGTFETAFPVALNQLGVANPFPVTVAHPHNEVLYAWVEGGSVALVGLICWLMLWALPFRFPRRGLARGAFSLPLMAHVMTEYPFYLSALHGVLMVVLLWLALPVSARRCDFPCRHRKSVRAVLALGCMGCIAFMFTGLQSAWLIRKAEASGFVTPEPLAQVWNIYAQPERLQFDWAVTDLMQFNQTQDPRWLARFQRNAGDWLTRHNDPNLTETMIRIAAVQQKRALAEAWRQRGCLSYRTDQRFHCGTASFFQPESFR</sequence>
<feature type="transmembrane region" description="Helical" evidence="5">
    <location>
        <begin position="31"/>
        <end position="54"/>
    </location>
</feature>
<comment type="subcellular location">
    <subcellularLocation>
        <location evidence="1">Membrane</location>
        <topology evidence="1">Multi-pass membrane protein</topology>
    </subcellularLocation>
</comment>
<reference evidence="8" key="1">
    <citation type="submission" date="2020-04" db="EMBL/GenBank/DDBJ databases">
        <authorList>
            <person name="Naeem R."/>
            <person name="Antony C."/>
            <person name="Guan Q."/>
        </authorList>
    </citation>
    <scope>NUCLEOTIDE SEQUENCE</scope>
    <source>
        <strain evidence="8">NGKP54</strain>
    </source>
</reference>
<feature type="domain" description="Virulence factor membrane-bound polymerase C-terminal" evidence="7">
    <location>
        <begin position="392"/>
        <end position="563"/>
    </location>
</feature>
<name>A0A8D6PZU7_KLEPN</name>
<dbReference type="InterPro" id="IPR021797">
    <property type="entry name" value="Wzy_C_2"/>
</dbReference>
<gene>
    <name evidence="8" type="ORF">NGKP54_PROKKA_03158</name>
</gene>
<feature type="transmembrane region" description="Helical" evidence="5">
    <location>
        <begin position="162"/>
        <end position="184"/>
    </location>
</feature>
<feature type="transmembrane region" description="Helical" evidence="5">
    <location>
        <begin position="66"/>
        <end position="83"/>
    </location>
</feature>
<feature type="transmembrane region" description="Helical" evidence="5">
    <location>
        <begin position="215"/>
        <end position="230"/>
    </location>
</feature>
<dbReference type="InterPro" id="IPR051533">
    <property type="entry name" value="WaaL-like"/>
</dbReference>
<dbReference type="GO" id="GO:0016020">
    <property type="term" value="C:membrane"/>
    <property type="evidence" value="ECO:0007669"/>
    <property type="project" value="UniProtKB-SubCell"/>
</dbReference>
<dbReference type="PANTHER" id="PTHR37422">
    <property type="entry name" value="TEICHURONIC ACID BIOSYNTHESIS PROTEIN TUAE"/>
    <property type="match status" value="1"/>
</dbReference>
<dbReference type="EMBL" id="LR793264">
    <property type="protein sequence ID" value="CAB3558939.1"/>
    <property type="molecule type" value="Genomic_DNA"/>
</dbReference>
<dbReference type="Pfam" id="PF11846">
    <property type="entry name" value="Wzy_C_2"/>
    <property type="match status" value="1"/>
</dbReference>
<evidence type="ECO:0000256" key="4">
    <source>
        <dbReference type="ARBA" id="ARBA00023136"/>
    </source>
</evidence>
<organism evidence="8">
    <name type="scientific">Klebsiella pneumoniae</name>
    <dbReference type="NCBI Taxonomy" id="573"/>
    <lineage>
        <taxon>Bacteria</taxon>
        <taxon>Pseudomonadati</taxon>
        <taxon>Pseudomonadota</taxon>
        <taxon>Gammaproteobacteria</taxon>
        <taxon>Enterobacterales</taxon>
        <taxon>Enterobacteriaceae</taxon>
        <taxon>Klebsiella/Raoultella group</taxon>
        <taxon>Klebsiella</taxon>
        <taxon>Klebsiella pneumoniae complex</taxon>
    </lineage>
</organism>
<proteinExistence type="predicted"/>
<keyword evidence="3 5" id="KW-1133">Transmembrane helix</keyword>
<evidence type="ECO:0000256" key="3">
    <source>
        <dbReference type="ARBA" id="ARBA00022989"/>
    </source>
</evidence>
<keyword evidence="8" id="KW-0436">Ligase</keyword>
<dbReference type="GO" id="GO:0016874">
    <property type="term" value="F:ligase activity"/>
    <property type="evidence" value="ECO:0007669"/>
    <property type="project" value="UniProtKB-KW"/>
</dbReference>
<dbReference type="PANTHER" id="PTHR37422:SF21">
    <property type="entry name" value="EXOQ-LIKE PROTEIN"/>
    <property type="match status" value="1"/>
</dbReference>
<dbReference type="InterPro" id="IPR007016">
    <property type="entry name" value="O-antigen_ligase-rel_domated"/>
</dbReference>
<feature type="transmembrane region" description="Helical" evidence="5">
    <location>
        <begin position="362"/>
        <end position="381"/>
    </location>
</feature>
<dbReference type="Pfam" id="PF04932">
    <property type="entry name" value="Wzy_C"/>
    <property type="match status" value="1"/>
</dbReference>
<accession>A0A8D6PZU7</accession>
<evidence type="ECO:0000256" key="2">
    <source>
        <dbReference type="ARBA" id="ARBA00022692"/>
    </source>
</evidence>
<evidence type="ECO:0000313" key="8">
    <source>
        <dbReference type="EMBL" id="CAB3558939.1"/>
    </source>
</evidence>
<feature type="transmembrane region" description="Helical" evidence="5">
    <location>
        <begin position="89"/>
        <end position="107"/>
    </location>
</feature>
<evidence type="ECO:0000256" key="5">
    <source>
        <dbReference type="SAM" id="Phobius"/>
    </source>
</evidence>
<feature type="transmembrane region" description="Helical" evidence="5">
    <location>
        <begin position="119"/>
        <end position="142"/>
    </location>
</feature>
<feature type="transmembrane region" description="Helical" evidence="5">
    <location>
        <begin position="402"/>
        <end position="422"/>
    </location>
</feature>